<sequence>MHEPMRSHILMEQSLKKEQAALARDPMGPSKEEQRREEEERFQQIMELGKRSLPDESAAPPPLRNIQPYRLPRSGDRVELCGLRRRAELNGQLGEVMGIIDEDGFVEVKLRHPGQGRLRLRPRCLAPADKTLETSLWTASETSSIRTVSSRSARASELGLVASQSCSHLSAAETGSGSTCRSTSMSSTWTGSTNPSSSSSHRPLPSIWLKQRSKDLSLNYIPTKVII</sequence>
<gene>
    <name evidence="2" type="ORF">CCMP2556_LOCUS2130</name>
</gene>
<protein>
    <submittedName>
        <fullName evidence="2">Uncharacterized protein</fullName>
    </submittedName>
</protein>
<evidence type="ECO:0000313" key="2">
    <source>
        <dbReference type="EMBL" id="CAK8990649.1"/>
    </source>
</evidence>
<dbReference type="EMBL" id="CAXAMN010000780">
    <property type="protein sequence ID" value="CAK8990649.1"/>
    <property type="molecule type" value="Genomic_DNA"/>
</dbReference>
<dbReference type="Proteomes" id="UP001642484">
    <property type="component" value="Unassembled WGS sequence"/>
</dbReference>
<proteinExistence type="predicted"/>
<accession>A0ABP0HNB3</accession>
<organism evidence="2 3">
    <name type="scientific">Durusdinium trenchii</name>
    <dbReference type="NCBI Taxonomy" id="1381693"/>
    <lineage>
        <taxon>Eukaryota</taxon>
        <taxon>Sar</taxon>
        <taxon>Alveolata</taxon>
        <taxon>Dinophyceae</taxon>
        <taxon>Suessiales</taxon>
        <taxon>Symbiodiniaceae</taxon>
        <taxon>Durusdinium</taxon>
    </lineage>
</organism>
<comment type="caution">
    <text evidence="2">The sequence shown here is derived from an EMBL/GenBank/DDBJ whole genome shotgun (WGS) entry which is preliminary data.</text>
</comment>
<feature type="compositionally biased region" description="Basic and acidic residues" evidence="1">
    <location>
        <begin position="30"/>
        <end position="54"/>
    </location>
</feature>
<reference evidence="2 3" key="1">
    <citation type="submission" date="2024-02" db="EMBL/GenBank/DDBJ databases">
        <authorList>
            <person name="Chen Y."/>
            <person name="Shah S."/>
            <person name="Dougan E. K."/>
            <person name="Thang M."/>
            <person name="Chan C."/>
        </authorList>
    </citation>
    <scope>NUCLEOTIDE SEQUENCE [LARGE SCALE GENOMIC DNA]</scope>
</reference>
<feature type="compositionally biased region" description="Low complexity" evidence="1">
    <location>
        <begin position="174"/>
        <end position="204"/>
    </location>
</feature>
<feature type="region of interest" description="Disordered" evidence="1">
    <location>
        <begin position="15"/>
        <end position="70"/>
    </location>
</feature>
<feature type="region of interest" description="Disordered" evidence="1">
    <location>
        <begin position="172"/>
        <end position="204"/>
    </location>
</feature>
<name>A0ABP0HNB3_9DINO</name>
<evidence type="ECO:0000256" key="1">
    <source>
        <dbReference type="SAM" id="MobiDB-lite"/>
    </source>
</evidence>
<evidence type="ECO:0000313" key="3">
    <source>
        <dbReference type="Proteomes" id="UP001642484"/>
    </source>
</evidence>
<keyword evidence="3" id="KW-1185">Reference proteome</keyword>